<dbReference type="Pfam" id="PF07661">
    <property type="entry name" value="MORN_2"/>
    <property type="match status" value="3"/>
</dbReference>
<evidence type="ECO:0000313" key="1">
    <source>
        <dbReference type="EMBL" id="MFD2248101.1"/>
    </source>
</evidence>
<dbReference type="PROSITE" id="PS51257">
    <property type="entry name" value="PROKAR_LIPOPROTEIN"/>
    <property type="match status" value="1"/>
</dbReference>
<proteinExistence type="predicted"/>
<sequence length="208" mass="23753">MRNINSFIGVLFPLLLLACTSNEQRVVKTYYEDGVLESEVRLISDKLHGESKYYYPNGKLKLLIPCIDGKIDGQSFEYFDSGSLKVTKSFKEDTLHGWTMSYSKNGKVRTKTKYVKGMTSFSVAFFDSGDTVAFYNKGKAIRYFENGKIEQITCSQGQEISTVRNLRFSRDGNIIKHEEPLGCLTRRDSLLLDEQYPNWKGSLMNSLD</sequence>
<dbReference type="RefSeq" id="WP_250431963.1">
    <property type="nucleotide sequence ID" value="NZ_JALPRR010000004.1"/>
</dbReference>
<accession>A0ABW5D0E0</accession>
<dbReference type="SUPFAM" id="SSF82185">
    <property type="entry name" value="Histone H3 K4-specific methyltransferase SET7/9 N-terminal domain"/>
    <property type="match status" value="1"/>
</dbReference>
<dbReference type="Proteomes" id="UP001597374">
    <property type="component" value="Unassembled WGS sequence"/>
</dbReference>
<reference evidence="2" key="1">
    <citation type="journal article" date="2019" name="Int. J. Syst. Evol. Microbiol.">
        <title>The Global Catalogue of Microorganisms (GCM) 10K type strain sequencing project: providing services to taxonomists for standard genome sequencing and annotation.</title>
        <authorList>
            <consortium name="The Broad Institute Genomics Platform"/>
            <consortium name="The Broad Institute Genome Sequencing Center for Infectious Disease"/>
            <person name="Wu L."/>
            <person name="Ma J."/>
        </authorList>
    </citation>
    <scope>NUCLEOTIDE SEQUENCE [LARGE SCALE GENOMIC DNA]</scope>
    <source>
        <strain evidence="2">CGMCC 4.1782</strain>
    </source>
</reference>
<dbReference type="Gene3D" id="3.90.930.1">
    <property type="match status" value="1"/>
</dbReference>
<comment type="caution">
    <text evidence="1">The sequence shown here is derived from an EMBL/GenBank/DDBJ whole genome shotgun (WGS) entry which is preliminary data.</text>
</comment>
<organism evidence="1 2">
    <name type="scientific">Pontibacter ruber</name>
    <dbReference type="NCBI Taxonomy" id="1343895"/>
    <lineage>
        <taxon>Bacteria</taxon>
        <taxon>Pseudomonadati</taxon>
        <taxon>Bacteroidota</taxon>
        <taxon>Cytophagia</taxon>
        <taxon>Cytophagales</taxon>
        <taxon>Hymenobacteraceae</taxon>
        <taxon>Pontibacter</taxon>
    </lineage>
</organism>
<protein>
    <submittedName>
        <fullName evidence="1">Toxin-antitoxin system YwqK family antitoxin</fullName>
    </submittedName>
</protein>
<keyword evidence="2" id="KW-1185">Reference proteome</keyword>
<gene>
    <name evidence="1" type="ORF">ACFSKP_17670</name>
</gene>
<name>A0ABW5D0E0_9BACT</name>
<evidence type="ECO:0000313" key="2">
    <source>
        <dbReference type="Proteomes" id="UP001597374"/>
    </source>
</evidence>
<dbReference type="InterPro" id="IPR011652">
    <property type="entry name" value="MORN_2"/>
</dbReference>
<dbReference type="EMBL" id="JBHUIM010000003">
    <property type="protein sequence ID" value="MFD2248101.1"/>
    <property type="molecule type" value="Genomic_DNA"/>
</dbReference>